<organism evidence="2 3">
    <name type="scientific">Halopenitus salinus</name>
    <dbReference type="NCBI Taxonomy" id="1198295"/>
    <lineage>
        <taxon>Archaea</taxon>
        <taxon>Methanobacteriati</taxon>
        <taxon>Methanobacteriota</taxon>
        <taxon>Stenosarchaea group</taxon>
        <taxon>Halobacteria</taxon>
        <taxon>Halobacteriales</taxon>
        <taxon>Haloferacaceae</taxon>
        <taxon>Halopenitus</taxon>
    </lineage>
</organism>
<accession>A0ABD5V044</accession>
<dbReference type="EMBL" id="JBHSXL010000009">
    <property type="protein sequence ID" value="MFC6892887.1"/>
    <property type="molecule type" value="Genomic_DNA"/>
</dbReference>
<proteinExistence type="predicted"/>
<evidence type="ECO:0000259" key="1">
    <source>
        <dbReference type="Pfam" id="PF00582"/>
    </source>
</evidence>
<dbReference type="Pfam" id="PF00582">
    <property type="entry name" value="Usp"/>
    <property type="match status" value="1"/>
</dbReference>
<sequence>MTELLSRVLVPIANEADAVDTYDSLSGYLDSETTILVVHVIEKAGGGIDKAGVEQREEIAETAFEAVRGLANADDVPVETGIHYGTDVAETINAAADERDATAIAFRSRGGGRILDFLSGSVRTKLVTGSDLPVIALPRDGME</sequence>
<name>A0ABD5V044_9EURY</name>
<dbReference type="SUPFAM" id="SSF52402">
    <property type="entry name" value="Adenine nucleotide alpha hydrolases-like"/>
    <property type="match status" value="1"/>
</dbReference>
<gene>
    <name evidence="2" type="ORF">ACFQE9_09765</name>
</gene>
<dbReference type="Proteomes" id="UP001596296">
    <property type="component" value="Unassembled WGS sequence"/>
</dbReference>
<protein>
    <submittedName>
        <fullName evidence="2">Universal stress protein</fullName>
    </submittedName>
</protein>
<keyword evidence="3" id="KW-1185">Reference proteome</keyword>
<evidence type="ECO:0000313" key="2">
    <source>
        <dbReference type="EMBL" id="MFC6892887.1"/>
    </source>
</evidence>
<evidence type="ECO:0000313" key="3">
    <source>
        <dbReference type="Proteomes" id="UP001596296"/>
    </source>
</evidence>
<reference evidence="2 3" key="1">
    <citation type="journal article" date="2019" name="Int. J. Syst. Evol. Microbiol.">
        <title>The Global Catalogue of Microorganisms (GCM) 10K type strain sequencing project: providing services to taxonomists for standard genome sequencing and annotation.</title>
        <authorList>
            <consortium name="The Broad Institute Genomics Platform"/>
            <consortium name="The Broad Institute Genome Sequencing Center for Infectious Disease"/>
            <person name="Wu L."/>
            <person name="Ma J."/>
        </authorList>
    </citation>
    <scope>NUCLEOTIDE SEQUENCE [LARGE SCALE GENOMIC DNA]</scope>
    <source>
        <strain evidence="2 3">SKJ47</strain>
    </source>
</reference>
<dbReference type="CDD" id="cd00293">
    <property type="entry name" value="USP-like"/>
    <property type="match status" value="1"/>
</dbReference>
<dbReference type="InterPro" id="IPR006016">
    <property type="entry name" value="UspA"/>
</dbReference>
<comment type="caution">
    <text evidence="2">The sequence shown here is derived from an EMBL/GenBank/DDBJ whole genome shotgun (WGS) entry which is preliminary data.</text>
</comment>
<dbReference type="RefSeq" id="WP_379743909.1">
    <property type="nucleotide sequence ID" value="NZ_JBHSVN010000001.1"/>
</dbReference>
<feature type="domain" description="UspA" evidence="1">
    <location>
        <begin position="30"/>
        <end position="137"/>
    </location>
</feature>
<dbReference type="Gene3D" id="3.40.50.620">
    <property type="entry name" value="HUPs"/>
    <property type="match status" value="1"/>
</dbReference>
<dbReference type="InterPro" id="IPR014729">
    <property type="entry name" value="Rossmann-like_a/b/a_fold"/>
</dbReference>
<dbReference type="AlphaFoldDB" id="A0ABD5V044"/>